<name>A0A1R2CJ62_9CILI</name>
<evidence type="ECO:0000256" key="1">
    <source>
        <dbReference type="SAM" id="MobiDB-lite"/>
    </source>
</evidence>
<dbReference type="Proteomes" id="UP000187209">
    <property type="component" value="Unassembled WGS sequence"/>
</dbReference>
<proteinExistence type="predicted"/>
<evidence type="ECO:0000313" key="2">
    <source>
        <dbReference type="EMBL" id="OMJ89048.1"/>
    </source>
</evidence>
<protein>
    <submittedName>
        <fullName evidence="2">Uncharacterized protein</fullName>
    </submittedName>
</protein>
<dbReference type="OrthoDB" id="325894at2759"/>
<sequence>MELLKKPIRNSSTKIDSIVCQVDLSSSKSKKCKIVDNDYLQALKNHSPIRESKSNDDLSKIQYDIDKVVRQTLKKGLFGYNNSKLINLHKQFNKKSQSFANDDFIIEKLKQKIDEKPKGIPFEYWLLQKEAEDRIKNRLKMKILKKQHKFKLVKEHNKLKKCAERQLKVQNWLTRKKKEAKKKEKIMKKDKHMIERIQKDKENKAQEEYSNWLNKKIQMEKEKEKSKKIQKKEQKAQMLEVDKIKKN</sequence>
<accession>A0A1R2CJ62</accession>
<dbReference type="AlphaFoldDB" id="A0A1R2CJ62"/>
<reference evidence="2 3" key="1">
    <citation type="submission" date="2016-11" db="EMBL/GenBank/DDBJ databases">
        <title>The macronuclear genome of Stentor coeruleus: a giant cell with tiny introns.</title>
        <authorList>
            <person name="Slabodnick M."/>
            <person name="Ruby J.G."/>
            <person name="Reiff S.B."/>
            <person name="Swart E.C."/>
            <person name="Gosai S."/>
            <person name="Prabakaran S."/>
            <person name="Witkowska E."/>
            <person name="Larue G.E."/>
            <person name="Fisher S."/>
            <person name="Freeman R.M."/>
            <person name="Gunawardena J."/>
            <person name="Chu W."/>
            <person name="Stover N.A."/>
            <person name="Gregory B.D."/>
            <person name="Nowacki M."/>
            <person name="Derisi J."/>
            <person name="Roy S.W."/>
            <person name="Marshall W.F."/>
            <person name="Sood P."/>
        </authorList>
    </citation>
    <scope>NUCLEOTIDE SEQUENCE [LARGE SCALE GENOMIC DNA]</scope>
    <source>
        <strain evidence="2">WM001</strain>
    </source>
</reference>
<feature type="region of interest" description="Disordered" evidence="1">
    <location>
        <begin position="220"/>
        <end position="247"/>
    </location>
</feature>
<comment type="caution">
    <text evidence="2">The sequence shown here is derived from an EMBL/GenBank/DDBJ whole genome shotgun (WGS) entry which is preliminary data.</text>
</comment>
<evidence type="ECO:0000313" key="3">
    <source>
        <dbReference type="Proteomes" id="UP000187209"/>
    </source>
</evidence>
<organism evidence="2 3">
    <name type="scientific">Stentor coeruleus</name>
    <dbReference type="NCBI Taxonomy" id="5963"/>
    <lineage>
        <taxon>Eukaryota</taxon>
        <taxon>Sar</taxon>
        <taxon>Alveolata</taxon>
        <taxon>Ciliophora</taxon>
        <taxon>Postciliodesmatophora</taxon>
        <taxon>Heterotrichea</taxon>
        <taxon>Heterotrichida</taxon>
        <taxon>Stentoridae</taxon>
        <taxon>Stentor</taxon>
    </lineage>
</organism>
<dbReference type="EMBL" id="MPUH01000135">
    <property type="protein sequence ID" value="OMJ89048.1"/>
    <property type="molecule type" value="Genomic_DNA"/>
</dbReference>
<keyword evidence="3" id="KW-1185">Reference proteome</keyword>
<gene>
    <name evidence="2" type="ORF">SteCoe_8871</name>
</gene>